<evidence type="ECO:0000256" key="6">
    <source>
        <dbReference type="ARBA" id="ARBA00023160"/>
    </source>
</evidence>
<evidence type="ECO:0000313" key="12">
    <source>
        <dbReference type="Proteomes" id="UP000715441"/>
    </source>
</evidence>
<feature type="region of interest" description="Disordered" evidence="9">
    <location>
        <begin position="38"/>
        <end position="86"/>
    </location>
</feature>
<reference evidence="11 12" key="1">
    <citation type="submission" date="2020-04" db="EMBL/GenBank/DDBJ databases">
        <title>Novel species.</title>
        <authorList>
            <person name="Teo W.F.A."/>
            <person name="Lipun K."/>
            <person name="Srisuk N."/>
            <person name="Duangmal K."/>
        </authorList>
    </citation>
    <scope>NUCLEOTIDE SEQUENCE [LARGE SCALE GENOMIC DNA]</scope>
    <source>
        <strain evidence="11 12">K13G38</strain>
    </source>
</reference>
<dbReference type="InterPro" id="IPR011053">
    <property type="entry name" value="Single_hybrid_motif"/>
</dbReference>
<dbReference type="Pfam" id="PF00364">
    <property type="entry name" value="Biotin_lipoyl"/>
    <property type="match status" value="1"/>
</dbReference>
<dbReference type="InterPro" id="IPR001249">
    <property type="entry name" value="AcCoA_biotinCC"/>
</dbReference>
<proteinExistence type="predicted"/>
<evidence type="ECO:0000256" key="4">
    <source>
        <dbReference type="ARBA" id="ARBA00022832"/>
    </source>
</evidence>
<keyword evidence="5 8" id="KW-0443">Lipid metabolism</keyword>
<evidence type="ECO:0000256" key="1">
    <source>
        <dbReference type="ARBA" id="ARBA00005194"/>
    </source>
</evidence>
<dbReference type="PROSITE" id="PS00188">
    <property type="entry name" value="BIOTIN"/>
    <property type="match status" value="1"/>
</dbReference>
<feature type="compositionally biased region" description="Low complexity" evidence="9">
    <location>
        <begin position="51"/>
        <end position="69"/>
    </location>
</feature>
<gene>
    <name evidence="11" type="primary">accB</name>
    <name evidence="11" type="ORF">HFP15_06175</name>
</gene>
<dbReference type="InterPro" id="IPR000089">
    <property type="entry name" value="Biotin_lipoyl"/>
</dbReference>
<evidence type="ECO:0000256" key="7">
    <source>
        <dbReference type="ARBA" id="ARBA00023267"/>
    </source>
</evidence>
<dbReference type="PANTHER" id="PTHR45266">
    <property type="entry name" value="OXALOACETATE DECARBOXYLASE ALPHA CHAIN"/>
    <property type="match status" value="1"/>
</dbReference>
<evidence type="ECO:0000259" key="10">
    <source>
        <dbReference type="PROSITE" id="PS50968"/>
    </source>
</evidence>
<dbReference type="Proteomes" id="UP000715441">
    <property type="component" value="Unassembled WGS sequence"/>
</dbReference>
<dbReference type="InterPro" id="IPR050709">
    <property type="entry name" value="Biotin_Carboxyl_Carrier/Decarb"/>
</dbReference>
<accession>A0ABX1IY81</accession>
<dbReference type="CDD" id="cd06850">
    <property type="entry name" value="biotinyl_domain"/>
    <property type="match status" value="1"/>
</dbReference>
<evidence type="ECO:0000313" key="11">
    <source>
        <dbReference type="EMBL" id="NKQ52461.1"/>
    </source>
</evidence>
<evidence type="ECO:0000256" key="8">
    <source>
        <dbReference type="RuleBase" id="RU364072"/>
    </source>
</evidence>
<organism evidence="11 12">
    <name type="scientific">Amycolatopsis acididurans</name>
    <dbReference type="NCBI Taxonomy" id="2724524"/>
    <lineage>
        <taxon>Bacteria</taxon>
        <taxon>Bacillati</taxon>
        <taxon>Actinomycetota</taxon>
        <taxon>Actinomycetes</taxon>
        <taxon>Pseudonocardiales</taxon>
        <taxon>Pseudonocardiaceae</taxon>
        <taxon>Amycolatopsis</taxon>
    </lineage>
</organism>
<dbReference type="RefSeq" id="WP_168512297.1">
    <property type="nucleotide sequence ID" value="NZ_JAAXLS010000002.1"/>
</dbReference>
<comment type="caution">
    <text evidence="11">The sequence shown here is derived from an EMBL/GenBank/DDBJ whole genome shotgun (WGS) entry which is preliminary data.</text>
</comment>
<dbReference type="PROSITE" id="PS50968">
    <property type="entry name" value="BIOTINYL_LIPOYL"/>
    <property type="match status" value="1"/>
</dbReference>
<dbReference type="InterPro" id="IPR001882">
    <property type="entry name" value="Biotin_BS"/>
</dbReference>
<feature type="compositionally biased region" description="Pro residues" evidence="9">
    <location>
        <begin position="70"/>
        <end position="80"/>
    </location>
</feature>
<keyword evidence="4 8" id="KW-0276">Fatty acid metabolism</keyword>
<dbReference type="Gene3D" id="2.40.50.100">
    <property type="match status" value="1"/>
</dbReference>
<feature type="domain" description="Lipoyl-binding" evidence="10">
    <location>
        <begin position="88"/>
        <end position="164"/>
    </location>
</feature>
<dbReference type="EMBL" id="JAAXLS010000002">
    <property type="protein sequence ID" value="NKQ52461.1"/>
    <property type="molecule type" value="Genomic_DNA"/>
</dbReference>
<dbReference type="SUPFAM" id="SSF51230">
    <property type="entry name" value="Single hybrid motif"/>
    <property type="match status" value="1"/>
</dbReference>
<keyword evidence="12" id="KW-1185">Reference proteome</keyword>
<dbReference type="NCBIfam" id="TIGR00531">
    <property type="entry name" value="BCCP"/>
    <property type="match status" value="1"/>
</dbReference>
<comment type="function">
    <text evidence="8">This protein is a component of the acetyl coenzyme A carboxylase complex; first, biotin carboxylase catalyzes the carboxylation of the carrier protein and then the transcarboxylase transfers the carboxyl group to form malonyl-CoA.</text>
</comment>
<keyword evidence="3 8" id="KW-0444">Lipid biosynthesis</keyword>
<evidence type="ECO:0000256" key="3">
    <source>
        <dbReference type="ARBA" id="ARBA00022516"/>
    </source>
</evidence>
<evidence type="ECO:0000256" key="9">
    <source>
        <dbReference type="SAM" id="MobiDB-lite"/>
    </source>
</evidence>
<sequence>MSTPERVTHREVREILRSFQGSGWSAMTLELDGMRVTVGKDGPPAAPASPAPVAEKPAPEAAPVVAAAPEPAPPARPGAPEPVDRTGCVEVRSPAVGAFWVAPSPGEPPFVEPGQTVTANQQLAIVEVMKLMNPVVAPQAGVVVEILAANADLVEYDQPLFLIRPTDE</sequence>
<evidence type="ECO:0000256" key="5">
    <source>
        <dbReference type="ARBA" id="ARBA00023098"/>
    </source>
</evidence>
<dbReference type="PANTHER" id="PTHR45266:SF3">
    <property type="entry name" value="OXALOACETATE DECARBOXYLASE ALPHA CHAIN"/>
    <property type="match status" value="1"/>
</dbReference>
<comment type="pathway">
    <text evidence="1 8">Lipid metabolism; fatty acid biosynthesis.</text>
</comment>
<evidence type="ECO:0000256" key="2">
    <source>
        <dbReference type="ARBA" id="ARBA00017562"/>
    </source>
</evidence>
<keyword evidence="6 8" id="KW-0275">Fatty acid biosynthesis</keyword>
<keyword evidence="7 8" id="KW-0092">Biotin</keyword>
<protein>
    <recommendedName>
        <fullName evidence="2 8">Biotin carboxyl carrier protein of acetyl-CoA carboxylase</fullName>
    </recommendedName>
</protein>
<name>A0ABX1IY81_9PSEU</name>
<dbReference type="PRINTS" id="PR01071">
    <property type="entry name" value="ACOABIOTINCC"/>
</dbReference>